<protein>
    <submittedName>
        <fullName evidence="1">Uncharacterized protein</fullName>
    </submittedName>
</protein>
<name>A0A0F9MLG0_9ZZZZ</name>
<dbReference type="EMBL" id="LAZR01004678">
    <property type="protein sequence ID" value="KKN06539.1"/>
    <property type="molecule type" value="Genomic_DNA"/>
</dbReference>
<dbReference type="AlphaFoldDB" id="A0A0F9MLG0"/>
<reference evidence="1" key="1">
    <citation type="journal article" date="2015" name="Nature">
        <title>Complex archaea that bridge the gap between prokaryotes and eukaryotes.</title>
        <authorList>
            <person name="Spang A."/>
            <person name="Saw J.H."/>
            <person name="Jorgensen S.L."/>
            <person name="Zaremba-Niedzwiedzka K."/>
            <person name="Martijn J."/>
            <person name="Lind A.E."/>
            <person name="van Eijk R."/>
            <person name="Schleper C."/>
            <person name="Guy L."/>
            <person name="Ettema T.J."/>
        </authorList>
    </citation>
    <scope>NUCLEOTIDE SEQUENCE</scope>
</reference>
<sequence length="109" mass="13001">MINVLIMLVVVLLTLGAYEGFMYRDNAIRRGKARAEQAFSAWRQLFFEQNDFNKRVLASHRDALTSGEYLYFEALVKDTYEYYQRNSRYYETIPDNVIQFPVTKDDDYE</sequence>
<comment type="caution">
    <text evidence="1">The sequence shown here is derived from an EMBL/GenBank/DDBJ whole genome shotgun (WGS) entry which is preliminary data.</text>
</comment>
<proteinExistence type="predicted"/>
<evidence type="ECO:0000313" key="1">
    <source>
        <dbReference type="EMBL" id="KKN06539.1"/>
    </source>
</evidence>
<accession>A0A0F9MLG0</accession>
<organism evidence="1">
    <name type="scientific">marine sediment metagenome</name>
    <dbReference type="NCBI Taxonomy" id="412755"/>
    <lineage>
        <taxon>unclassified sequences</taxon>
        <taxon>metagenomes</taxon>
        <taxon>ecological metagenomes</taxon>
    </lineage>
</organism>
<gene>
    <name evidence="1" type="ORF">LCGC14_1076230</name>
</gene>